<protein>
    <recommendedName>
        <fullName evidence="3">DUF5659 domain-containing protein</fullName>
    </recommendedName>
</protein>
<dbReference type="RefSeq" id="WP_144562843.1">
    <property type="nucleotide sequence ID" value="NZ_VIVN01000002.1"/>
</dbReference>
<evidence type="ECO:0000313" key="1">
    <source>
        <dbReference type="EMBL" id="TWE05993.1"/>
    </source>
</evidence>
<dbReference type="Proteomes" id="UP000319671">
    <property type="component" value="Unassembled WGS sequence"/>
</dbReference>
<comment type="caution">
    <text evidence="1">The sequence shown here is derived from an EMBL/GenBank/DDBJ whole genome shotgun (WGS) entry which is preliminary data.</text>
</comment>
<evidence type="ECO:0000313" key="2">
    <source>
        <dbReference type="Proteomes" id="UP000319671"/>
    </source>
</evidence>
<dbReference type="AlphaFoldDB" id="A0A561DRN1"/>
<reference evidence="1 2" key="1">
    <citation type="submission" date="2019-06" db="EMBL/GenBank/DDBJ databases">
        <title>Sorghum-associated microbial communities from plants grown in Nebraska, USA.</title>
        <authorList>
            <person name="Schachtman D."/>
        </authorList>
    </citation>
    <scope>NUCLEOTIDE SEQUENCE [LARGE SCALE GENOMIC DNA]</scope>
    <source>
        <strain evidence="1 2">2482</strain>
    </source>
</reference>
<name>A0A561DRN1_9BACI</name>
<dbReference type="EMBL" id="VIVN01000002">
    <property type="protein sequence ID" value="TWE05993.1"/>
    <property type="molecule type" value="Genomic_DNA"/>
</dbReference>
<keyword evidence="2" id="KW-1185">Reference proteome</keyword>
<gene>
    <name evidence="1" type="ORF">FB550_1028</name>
</gene>
<evidence type="ECO:0008006" key="3">
    <source>
        <dbReference type="Google" id="ProtNLM"/>
    </source>
</evidence>
<proteinExistence type="predicted"/>
<organism evidence="1 2">
    <name type="scientific">Neobacillus bataviensis</name>
    <dbReference type="NCBI Taxonomy" id="220685"/>
    <lineage>
        <taxon>Bacteria</taxon>
        <taxon>Bacillati</taxon>
        <taxon>Bacillota</taxon>
        <taxon>Bacilli</taxon>
        <taxon>Bacillales</taxon>
        <taxon>Bacillaceae</taxon>
        <taxon>Neobacillus</taxon>
    </lineage>
</organism>
<accession>A0A561DRN1</accession>
<sequence length="60" mass="7248">MEYNKNMLFFCYDFALKNKLKANGTKFITTAVSNDERRFWLFWRTEEVIQVIQQHAKQVG</sequence>